<name>A0A3A4QU77_9BACT</name>
<gene>
    <name evidence="2" type="ORF">C4541_10310</name>
</gene>
<dbReference type="AlphaFoldDB" id="A0A3A4QU77"/>
<dbReference type="PANTHER" id="PTHR23026">
    <property type="entry name" value="NADPH NITROREDUCTASE"/>
    <property type="match status" value="1"/>
</dbReference>
<organism evidence="2 3">
    <name type="scientific">Candidatus Auribacter fodinae</name>
    <dbReference type="NCBI Taxonomy" id="2093366"/>
    <lineage>
        <taxon>Bacteria</taxon>
        <taxon>Pseudomonadati</taxon>
        <taxon>Candidatus Auribacterota</taxon>
        <taxon>Candidatus Auribacteria</taxon>
        <taxon>Candidatus Auribacterales</taxon>
        <taxon>Candidatus Auribacteraceae</taxon>
        <taxon>Candidatus Auribacter</taxon>
    </lineage>
</organism>
<proteinExistence type="predicted"/>
<feature type="domain" description="Nitroreductase" evidence="1">
    <location>
        <begin position="8"/>
        <end position="188"/>
    </location>
</feature>
<protein>
    <submittedName>
        <fullName evidence="2">Nitroreductase family protein</fullName>
    </submittedName>
</protein>
<comment type="caution">
    <text evidence="2">The sequence shown here is derived from an EMBL/GenBank/DDBJ whole genome shotgun (WGS) entry which is preliminary data.</text>
</comment>
<accession>A0A3A4QU77</accession>
<evidence type="ECO:0000259" key="1">
    <source>
        <dbReference type="Pfam" id="PF00881"/>
    </source>
</evidence>
<dbReference type="Gene3D" id="3.40.109.10">
    <property type="entry name" value="NADH Oxidase"/>
    <property type="match status" value="1"/>
</dbReference>
<evidence type="ECO:0000313" key="3">
    <source>
        <dbReference type="Proteomes" id="UP000266426"/>
    </source>
</evidence>
<dbReference type="PANTHER" id="PTHR23026:SF123">
    <property type="entry name" value="NAD(P)H NITROREDUCTASE RV3131-RELATED"/>
    <property type="match status" value="1"/>
</dbReference>
<dbReference type="SUPFAM" id="SSF55469">
    <property type="entry name" value="FMN-dependent nitroreductase-like"/>
    <property type="match status" value="1"/>
</dbReference>
<dbReference type="InterPro" id="IPR050627">
    <property type="entry name" value="Nitroreductase/BluB"/>
</dbReference>
<dbReference type="Proteomes" id="UP000266426">
    <property type="component" value="Unassembled WGS sequence"/>
</dbReference>
<dbReference type="GO" id="GO:0016491">
    <property type="term" value="F:oxidoreductase activity"/>
    <property type="evidence" value="ECO:0007669"/>
    <property type="project" value="InterPro"/>
</dbReference>
<dbReference type="InterPro" id="IPR029479">
    <property type="entry name" value="Nitroreductase"/>
</dbReference>
<dbReference type="EMBL" id="QZJZ01000082">
    <property type="protein sequence ID" value="RJP57344.1"/>
    <property type="molecule type" value="Genomic_DNA"/>
</dbReference>
<sequence length="217" mass="24525">MNAVISNILQRSSIRGYTQDEIPEDDICSMIECARWAPSGSNTQPWRFIVIRSEKIKNKLTSIVTNGFDAFWNSLPDVEGKESVLGYRKYLEFMQSAPVLIAVLGKPYESLLTKMISSLNVEQHWNIHGADPATLSIGAAIQNILLCAESLGYGSCWLTGPLMFQEQLESYLEVTEPWHLVSFITVGRPLQRKPRSQVHRKPLDEILTFMPEPGEQQ</sequence>
<dbReference type="Pfam" id="PF00881">
    <property type="entry name" value="Nitroreductase"/>
    <property type="match status" value="1"/>
</dbReference>
<evidence type="ECO:0000313" key="2">
    <source>
        <dbReference type="EMBL" id="RJP57344.1"/>
    </source>
</evidence>
<reference evidence="2 3" key="1">
    <citation type="journal article" date="2017" name="ISME J.">
        <title>Energy and carbon metabolisms in a deep terrestrial subsurface fluid microbial community.</title>
        <authorList>
            <person name="Momper L."/>
            <person name="Jungbluth S.P."/>
            <person name="Lee M.D."/>
            <person name="Amend J.P."/>
        </authorList>
    </citation>
    <scope>NUCLEOTIDE SEQUENCE [LARGE SCALE GENOMIC DNA]</scope>
    <source>
        <strain evidence="2">SURF_26</strain>
    </source>
</reference>
<dbReference type="InterPro" id="IPR000415">
    <property type="entry name" value="Nitroreductase-like"/>
</dbReference>